<evidence type="ECO:0000313" key="2">
    <source>
        <dbReference type="EMBL" id="MFD2415553.1"/>
    </source>
</evidence>
<dbReference type="EMBL" id="JBHUKR010000004">
    <property type="protein sequence ID" value="MFD2415553.1"/>
    <property type="molecule type" value="Genomic_DNA"/>
</dbReference>
<evidence type="ECO:0000313" key="3">
    <source>
        <dbReference type="Proteomes" id="UP001597417"/>
    </source>
</evidence>
<accession>A0ABW5FKL0</accession>
<reference evidence="3" key="1">
    <citation type="journal article" date="2019" name="Int. J. Syst. Evol. Microbiol.">
        <title>The Global Catalogue of Microorganisms (GCM) 10K type strain sequencing project: providing services to taxonomists for standard genome sequencing and annotation.</title>
        <authorList>
            <consortium name="The Broad Institute Genomics Platform"/>
            <consortium name="The Broad Institute Genome Sequencing Center for Infectious Disease"/>
            <person name="Wu L."/>
            <person name="Ma J."/>
        </authorList>
    </citation>
    <scope>NUCLEOTIDE SEQUENCE [LARGE SCALE GENOMIC DNA]</scope>
    <source>
        <strain evidence="3">CGMCC 4.7645</strain>
    </source>
</reference>
<dbReference type="Pfam" id="PF13404">
    <property type="entry name" value="HTH_AsnC-type"/>
    <property type="match status" value="1"/>
</dbReference>
<protein>
    <submittedName>
        <fullName evidence="2">AsnC family protein</fullName>
    </submittedName>
</protein>
<comment type="caution">
    <text evidence="2">The sequence shown here is derived from an EMBL/GenBank/DDBJ whole genome shotgun (WGS) entry which is preliminary data.</text>
</comment>
<name>A0ABW5FKL0_9PSEU</name>
<dbReference type="InterPro" id="IPR036388">
    <property type="entry name" value="WH-like_DNA-bd_sf"/>
</dbReference>
<dbReference type="RefSeq" id="WP_378261451.1">
    <property type="nucleotide sequence ID" value="NZ_JBHUKR010000004.1"/>
</dbReference>
<evidence type="ECO:0000259" key="1">
    <source>
        <dbReference type="Pfam" id="PF13404"/>
    </source>
</evidence>
<feature type="domain" description="HTH asnC-type" evidence="1">
    <location>
        <begin position="8"/>
        <end position="47"/>
    </location>
</feature>
<proteinExistence type="predicted"/>
<sequence>MAADNFGDLDRAVVHASQIDGRAPFSRIGEVLDVSDQTVARRHGRLRAMSALRVVGLTTPESDADTELIRGTTARHLLGLG</sequence>
<gene>
    <name evidence="2" type="ORF">ACFSXZ_04345</name>
</gene>
<dbReference type="InterPro" id="IPR000485">
    <property type="entry name" value="AsnC-type_HTH_dom"/>
</dbReference>
<organism evidence="2 3">
    <name type="scientific">Amycolatopsis pigmentata</name>
    <dbReference type="NCBI Taxonomy" id="450801"/>
    <lineage>
        <taxon>Bacteria</taxon>
        <taxon>Bacillati</taxon>
        <taxon>Actinomycetota</taxon>
        <taxon>Actinomycetes</taxon>
        <taxon>Pseudonocardiales</taxon>
        <taxon>Pseudonocardiaceae</taxon>
        <taxon>Amycolatopsis</taxon>
    </lineage>
</organism>
<keyword evidence="3" id="KW-1185">Reference proteome</keyword>
<dbReference type="Proteomes" id="UP001597417">
    <property type="component" value="Unassembled WGS sequence"/>
</dbReference>
<dbReference type="Gene3D" id="1.10.10.10">
    <property type="entry name" value="Winged helix-like DNA-binding domain superfamily/Winged helix DNA-binding domain"/>
    <property type="match status" value="1"/>
</dbReference>